<evidence type="ECO:0000313" key="9">
    <source>
        <dbReference type="Proteomes" id="UP001597068"/>
    </source>
</evidence>
<dbReference type="GO" id="GO:0004644">
    <property type="term" value="F:phosphoribosylglycinamide formyltransferase activity"/>
    <property type="evidence" value="ECO:0007669"/>
    <property type="project" value="UniProtKB-EC"/>
</dbReference>
<dbReference type="InterPro" id="IPR002376">
    <property type="entry name" value="Formyl_transf_N"/>
</dbReference>
<dbReference type="EMBL" id="JBHTIL010000001">
    <property type="protein sequence ID" value="MFD0926606.1"/>
    <property type="molecule type" value="Genomic_DNA"/>
</dbReference>
<dbReference type="PANTHER" id="PTHR43369">
    <property type="entry name" value="PHOSPHORIBOSYLGLYCINAMIDE FORMYLTRANSFERASE"/>
    <property type="match status" value="1"/>
</dbReference>
<proteinExistence type="inferred from homology"/>
<comment type="caution">
    <text evidence="8">The sequence shown here is derived from an EMBL/GenBank/DDBJ whole genome shotgun (WGS) entry which is preliminary data.</text>
</comment>
<dbReference type="InterPro" id="IPR001555">
    <property type="entry name" value="GART_AS"/>
</dbReference>
<comment type="function">
    <text evidence="6">Catalyzes the transfer of a formyl group from 10-formyltetrahydrofolate to 5-phospho-ribosyl-glycinamide (GAR), producing 5-phospho-ribosyl-N-formylglycinamide (FGAR) and tetrahydrofolate.</text>
</comment>
<evidence type="ECO:0000259" key="7">
    <source>
        <dbReference type="Pfam" id="PF00551"/>
    </source>
</evidence>
<dbReference type="InterPro" id="IPR004607">
    <property type="entry name" value="GART"/>
</dbReference>
<name>A0ABW3GC76_9NOCA</name>
<protein>
    <recommendedName>
        <fullName evidence="6">Phosphoribosylglycinamide formyltransferase</fullName>
        <ecNumber evidence="6">2.1.2.2</ecNumber>
    </recommendedName>
    <alternativeName>
        <fullName evidence="6">5'-phosphoribosylglycinamide transformylase</fullName>
    </alternativeName>
    <alternativeName>
        <fullName evidence="6">GAR transformylase</fullName>
        <shortName evidence="6">GART</shortName>
    </alternativeName>
</protein>
<comment type="pathway">
    <text evidence="1 6">Purine metabolism; IMP biosynthesis via de novo pathway; N(2)-formyl-N(1)-(5-phospho-D-ribosyl)glycinamide from N(1)-(5-phospho-D-ribosyl)glycinamide (10-formyl THF route): step 1/1.</text>
</comment>
<gene>
    <name evidence="6 8" type="primary">purN</name>
    <name evidence="8" type="ORF">ACFQ04_12755</name>
</gene>
<comment type="similarity">
    <text evidence="4 6">Belongs to the GART family.</text>
</comment>
<evidence type="ECO:0000256" key="2">
    <source>
        <dbReference type="ARBA" id="ARBA00022679"/>
    </source>
</evidence>
<feature type="binding site" evidence="6">
    <location>
        <begin position="97"/>
        <end position="100"/>
    </location>
    <ligand>
        <name>(6R)-10-formyltetrahydrofolate</name>
        <dbReference type="ChEBI" id="CHEBI:195366"/>
    </ligand>
</feature>
<feature type="active site" description="Proton donor" evidence="6">
    <location>
        <position position="116"/>
    </location>
</feature>
<dbReference type="PROSITE" id="PS00373">
    <property type="entry name" value="GART"/>
    <property type="match status" value="1"/>
</dbReference>
<evidence type="ECO:0000256" key="4">
    <source>
        <dbReference type="ARBA" id="ARBA00038440"/>
    </source>
</evidence>
<keyword evidence="2 6" id="KW-0808">Transferase</keyword>
<comment type="catalytic activity">
    <reaction evidence="5 6">
        <text>N(1)-(5-phospho-beta-D-ribosyl)glycinamide + (6R)-10-formyltetrahydrofolate = N(2)-formyl-N(1)-(5-phospho-beta-D-ribosyl)glycinamide + (6S)-5,6,7,8-tetrahydrofolate + H(+)</text>
        <dbReference type="Rhea" id="RHEA:15053"/>
        <dbReference type="ChEBI" id="CHEBI:15378"/>
        <dbReference type="ChEBI" id="CHEBI:57453"/>
        <dbReference type="ChEBI" id="CHEBI:143788"/>
        <dbReference type="ChEBI" id="CHEBI:147286"/>
        <dbReference type="ChEBI" id="CHEBI:195366"/>
        <dbReference type="EC" id="2.1.2.2"/>
    </reaction>
</comment>
<feature type="domain" description="Formyl transferase N-terminal" evidence="7">
    <location>
        <begin position="12"/>
        <end position="189"/>
    </location>
</feature>
<feature type="binding site" evidence="6">
    <location>
        <position position="114"/>
    </location>
    <ligand>
        <name>(6R)-10-formyltetrahydrofolate</name>
        <dbReference type="ChEBI" id="CHEBI:195366"/>
    </ligand>
</feature>
<evidence type="ECO:0000313" key="8">
    <source>
        <dbReference type="EMBL" id="MFD0926606.1"/>
    </source>
</evidence>
<reference evidence="9" key="1">
    <citation type="journal article" date="2019" name="Int. J. Syst. Evol. Microbiol.">
        <title>The Global Catalogue of Microorganisms (GCM) 10K type strain sequencing project: providing services to taxonomists for standard genome sequencing and annotation.</title>
        <authorList>
            <consortium name="The Broad Institute Genomics Platform"/>
            <consortium name="The Broad Institute Genome Sequencing Center for Infectious Disease"/>
            <person name="Wu L."/>
            <person name="Ma J."/>
        </authorList>
    </citation>
    <scope>NUCLEOTIDE SEQUENCE [LARGE SCALE GENOMIC DNA]</scope>
    <source>
        <strain evidence="9">CCUG 50873</strain>
    </source>
</reference>
<dbReference type="PANTHER" id="PTHR43369:SF2">
    <property type="entry name" value="PHOSPHORIBOSYLGLYCINAMIDE FORMYLTRANSFERASE"/>
    <property type="match status" value="1"/>
</dbReference>
<evidence type="ECO:0000256" key="1">
    <source>
        <dbReference type="ARBA" id="ARBA00005054"/>
    </source>
</evidence>
<evidence type="ECO:0000256" key="3">
    <source>
        <dbReference type="ARBA" id="ARBA00022755"/>
    </source>
</evidence>
<dbReference type="HAMAP" id="MF_01930">
    <property type="entry name" value="PurN"/>
    <property type="match status" value="1"/>
</dbReference>
<dbReference type="NCBIfam" id="TIGR00639">
    <property type="entry name" value="PurN"/>
    <property type="match status" value="1"/>
</dbReference>
<comment type="caution">
    <text evidence="6">Lacks conserved residue(s) required for the propagation of feature annotation.</text>
</comment>
<accession>A0ABW3GC76</accession>
<dbReference type="EC" id="2.1.2.2" evidence="6"/>
<keyword evidence="3 6" id="KW-0658">Purine biosynthesis</keyword>
<feature type="site" description="Raises pKa of active site His" evidence="6">
    <location>
        <position position="152"/>
    </location>
</feature>
<dbReference type="Pfam" id="PF00551">
    <property type="entry name" value="Formyl_trans_N"/>
    <property type="match status" value="1"/>
</dbReference>
<evidence type="ECO:0000256" key="5">
    <source>
        <dbReference type="ARBA" id="ARBA00047664"/>
    </source>
</evidence>
<dbReference type="InterPro" id="IPR036477">
    <property type="entry name" value="Formyl_transf_N_sf"/>
</dbReference>
<dbReference type="SUPFAM" id="SSF53328">
    <property type="entry name" value="Formyltransferase"/>
    <property type="match status" value="1"/>
</dbReference>
<dbReference type="Gene3D" id="3.40.50.170">
    <property type="entry name" value="Formyl transferase, N-terminal domain"/>
    <property type="match status" value="1"/>
</dbReference>
<keyword evidence="9" id="KW-1185">Reference proteome</keyword>
<evidence type="ECO:0000256" key="6">
    <source>
        <dbReference type="HAMAP-Rule" id="MF_01930"/>
    </source>
</evidence>
<dbReference type="Proteomes" id="UP001597068">
    <property type="component" value="Unassembled WGS sequence"/>
</dbReference>
<organism evidence="8 9">
    <name type="scientific">Williamsia deligens</name>
    <dbReference type="NCBI Taxonomy" id="321325"/>
    <lineage>
        <taxon>Bacteria</taxon>
        <taxon>Bacillati</taxon>
        <taxon>Actinomycetota</taxon>
        <taxon>Actinomycetes</taxon>
        <taxon>Mycobacteriales</taxon>
        <taxon>Nocardiaceae</taxon>
        <taxon>Williamsia</taxon>
    </lineage>
</organism>
<feature type="binding site" evidence="6">
    <location>
        <position position="72"/>
    </location>
    <ligand>
        <name>(6R)-10-formyltetrahydrofolate</name>
        <dbReference type="ChEBI" id="CHEBI:195366"/>
    </ligand>
</feature>
<dbReference type="RefSeq" id="WP_253647845.1">
    <property type="nucleotide sequence ID" value="NZ_BAAAMO010000002.1"/>
</dbReference>
<sequence length="207" mass="21458">MNATTPVDAAPVVVLASGTGTLLTALLTAAQSPDYPARVVAVVVDRECPAEAIAARFDVPVVRCAVADHADRAAWDVALTEVVGEHAPALVVTAGFMKILGPSFLARFGGAILNSHPALLPSFPGAHAVPDALAHGVRVTGATIHLVDDGVDTGPILMQAPVMIDDTDDEVSLHDRIKSVEHVLLVQAVAAFVTRGVTCHGRKARFS</sequence>